<dbReference type="AlphaFoldDB" id="A0A8X7BFW5"/>
<evidence type="ECO:0000313" key="1">
    <source>
        <dbReference type="EMBL" id="GFY29673.1"/>
    </source>
</evidence>
<name>A0A8X7BFW5_TRICX</name>
<organism evidence="1 2">
    <name type="scientific">Trichonephila clavipes</name>
    <name type="common">Golden silk orbweaver</name>
    <name type="synonym">Nephila clavipes</name>
    <dbReference type="NCBI Taxonomy" id="2585209"/>
    <lineage>
        <taxon>Eukaryota</taxon>
        <taxon>Metazoa</taxon>
        <taxon>Ecdysozoa</taxon>
        <taxon>Arthropoda</taxon>
        <taxon>Chelicerata</taxon>
        <taxon>Arachnida</taxon>
        <taxon>Araneae</taxon>
        <taxon>Araneomorphae</taxon>
        <taxon>Entelegynae</taxon>
        <taxon>Araneoidea</taxon>
        <taxon>Nephilidae</taxon>
        <taxon>Trichonephila</taxon>
    </lineage>
</organism>
<protein>
    <submittedName>
        <fullName evidence="1">Uncharacterized protein</fullName>
    </submittedName>
</protein>
<evidence type="ECO:0000313" key="2">
    <source>
        <dbReference type="Proteomes" id="UP000887159"/>
    </source>
</evidence>
<gene>
    <name evidence="1" type="ORF">TNCV_1812531</name>
</gene>
<accession>A0A8X7BFW5</accession>
<comment type="caution">
    <text evidence="1">The sequence shown here is derived from an EMBL/GenBank/DDBJ whole genome shotgun (WGS) entry which is preliminary data.</text>
</comment>
<keyword evidence="2" id="KW-1185">Reference proteome</keyword>
<sequence length="127" mass="14989">MFIQIPSHVIMEMRRRSILLENEILGILFKLWHQPILEHVKIRMTPYRLFCNEKRRKRIHSFLDFFIVPPLPRDQVELRGWISNEFANVTREHVGASLNVNGVSPRYLPCSAHIKCLLGTTSKQKKL</sequence>
<reference evidence="1" key="1">
    <citation type="submission" date="2020-08" db="EMBL/GenBank/DDBJ databases">
        <title>Multicomponent nature underlies the extraordinary mechanical properties of spider dragline silk.</title>
        <authorList>
            <person name="Kono N."/>
            <person name="Nakamura H."/>
            <person name="Mori M."/>
            <person name="Yoshida Y."/>
            <person name="Ohtoshi R."/>
            <person name="Malay A.D."/>
            <person name="Moran D.A.P."/>
            <person name="Tomita M."/>
            <person name="Numata K."/>
            <person name="Arakawa K."/>
        </authorList>
    </citation>
    <scope>NUCLEOTIDE SEQUENCE</scope>
</reference>
<dbReference type="EMBL" id="BMAU01021389">
    <property type="protein sequence ID" value="GFY29673.1"/>
    <property type="molecule type" value="Genomic_DNA"/>
</dbReference>
<proteinExistence type="predicted"/>
<dbReference type="Proteomes" id="UP000887159">
    <property type="component" value="Unassembled WGS sequence"/>
</dbReference>